<accession>A0A7S0A7E8</accession>
<evidence type="ECO:0000256" key="4">
    <source>
        <dbReference type="ARBA" id="ARBA00022475"/>
    </source>
</evidence>
<evidence type="ECO:0000256" key="7">
    <source>
        <dbReference type="ARBA" id="ARBA00022989"/>
    </source>
</evidence>
<feature type="transmembrane region" description="Helical" evidence="13">
    <location>
        <begin position="69"/>
        <end position="90"/>
    </location>
</feature>
<dbReference type="InterPro" id="IPR005821">
    <property type="entry name" value="Ion_trans_dom"/>
</dbReference>
<evidence type="ECO:0000256" key="10">
    <source>
        <dbReference type="ARBA" id="ARBA00023136"/>
    </source>
</evidence>
<keyword evidence="6" id="KW-0851">Voltage-gated channel</keyword>
<dbReference type="Gene3D" id="1.20.120.350">
    <property type="entry name" value="Voltage-gated potassium channels. Chain C"/>
    <property type="match status" value="1"/>
</dbReference>
<gene>
    <name evidence="15" type="ORF">PBAH0796_LOCUS9715</name>
</gene>
<keyword evidence="11" id="KW-0407">Ion channel</keyword>
<proteinExistence type="predicted"/>
<protein>
    <recommendedName>
        <fullName evidence="2">Voltage-gated hydrogen channel 1</fullName>
    </recommendedName>
    <alternativeName>
        <fullName evidence="12">Hydrogen voltage-gated channel 1</fullName>
    </alternativeName>
</protein>
<dbReference type="GO" id="GO:0034702">
    <property type="term" value="C:monoatomic ion channel complex"/>
    <property type="evidence" value="ECO:0007669"/>
    <property type="project" value="UniProtKB-KW"/>
</dbReference>
<name>A0A7S0A7E8_9DINO</name>
<evidence type="ECO:0000256" key="3">
    <source>
        <dbReference type="ARBA" id="ARBA00022448"/>
    </source>
</evidence>
<comment type="subcellular location">
    <subcellularLocation>
        <location evidence="1">Cell membrane</location>
        <topology evidence="1">Multi-pass membrane protein</topology>
    </subcellularLocation>
</comment>
<dbReference type="EMBL" id="HBEG01016181">
    <property type="protein sequence ID" value="CAD8354348.1"/>
    <property type="molecule type" value="Transcribed_RNA"/>
</dbReference>
<dbReference type="PANTHER" id="PTHR46480">
    <property type="entry name" value="F20B24.22"/>
    <property type="match status" value="1"/>
</dbReference>
<keyword evidence="10 13" id="KW-0472">Membrane</keyword>
<evidence type="ECO:0000256" key="5">
    <source>
        <dbReference type="ARBA" id="ARBA00022692"/>
    </source>
</evidence>
<keyword evidence="5 13" id="KW-0812">Transmembrane</keyword>
<keyword evidence="9" id="KW-0406">Ion transport</keyword>
<feature type="transmembrane region" description="Helical" evidence="13">
    <location>
        <begin position="102"/>
        <end position="123"/>
    </location>
</feature>
<evidence type="ECO:0000256" key="11">
    <source>
        <dbReference type="ARBA" id="ARBA00023303"/>
    </source>
</evidence>
<evidence type="ECO:0000256" key="6">
    <source>
        <dbReference type="ARBA" id="ARBA00022882"/>
    </source>
</evidence>
<sequence length="167" mass="18946">MGVLRRLRTGVPSGWRKSLENVMESTSVNTAVIVLIIIDVSCTAVNDVLENTDLLNPKYQEEGERVSHATYATCIVVLSLFLLEQLLRIVASGYEFFTHPWYVMDLVVVVVSLVCETVLHPYFHDADWIAMLVILRLWKVVAVIFDLFLASHEAEEARAKEREQLIA</sequence>
<evidence type="ECO:0000256" key="1">
    <source>
        <dbReference type="ARBA" id="ARBA00004651"/>
    </source>
</evidence>
<reference evidence="15" key="1">
    <citation type="submission" date="2021-01" db="EMBL/GenBank/DDBJ databases">
        <authorList>
            <person name="Corre E."/>
            <person name="Pelletier E."/>
            <person name="Niang G."/>
            <person name="Scheremetjew M."/>
            <person name="Finn R."/>
            <person name="Kale V."/>
            <person name="Holt S."/>
            <person name="Cochrane G."/>
            <person name="Meng A."/>
            <person name="Brown T."/>
            <person name="Cohen L."/>
        </authorList>
    </citation>
    <scope>NUCLEOTIDE SEQUENCE</scope>
    <source>
        <strain evidence="15">Pbaha01</strain>
    </source>
</reference>
<dbReference type="InterPro" id="IPR027359">
    <property type="entry name" value="Volt_channel_dom_sf"/>
</dbReference>
<keyword evidence="4" id="KW-1003">Cell membrane</keyword>
<organism evidence="15">
    <name type="scientific">Pyrodinium bahamense</name>
    <dbReference type="NCBI Taxonomy" id="73915"/>
    <lineage>
        <taxon>Eukaryota</taxon>
        <taxon>Sar</taxon>
        <taxon>Alveolata</taxon>
        <taxon>Dinophyceae</taxon>
        <taxon>Gonyaulacales</taxon>
        <taxon>Pyrocystaceae</taxon>
        <taxon>Pyrodinium</taxon>
    </lineage>
</organism>
<keyword evidence="3" id="KW-0813">Transport</keyword>
<evidence type="ECO:0000256" key="8">
    <source>
        <dbReference type="ARBA" id="ARBA00023054"/>
    </source>
</evidence>
<keyword evidence="7 13" id="KW-1133">Transmembrane helix</keyword>
<dbReference type="AlphaFoldDB" id="A0A7S0A7E8"/>
<dbReference type="GO" id="GO:0030171">
    <property type="term" value="F:voltage-gated proton channel activity"/>
    <property type="evidence" value="ECO:0007669"/>
    <property type="project" value="InterPro"/>
</dbReference>
<feature type="domain" description="Ion transport" evidence="14">
    <location>
        <begin position="28"/>
        <end position="142"/>
    </location>
</feature>
<dbReference type="InterPro" id="IPR031846">
    <property type="entry name" value="Hvcn1"/>
</dbReference>
<feature type="transmembrane region" description="Helical" evidence="13">
    <location>
        <begin position="129"/>
        <end position="150"/>
    </location>
</feature>
<dbReference type="PANTHER" id="PTHR46480:SF1">
    <property type="entry name" value="VOLTAGE-GATED HYDROGEN CHANNEL 1"/>
    <property type="match status" value="1"/>
</dbReference>
<dbReference type="Pfam" id="PF00520">
    <property type="entry name" value="Ion_trans"/>
    <property type="match status" value="1"/>
</dbReference>
<evidence type="ECO:0000256" key="13">
    <source>
        <dbReference type="SAM" id="Phobius"/>
    </source>
</evidence>
<keyword evidence="8" id="KW-0175">Coiled coil</keyword>
<evidence type="ECO:0000256" key="9">
    <source>
        <dbReference type="ARBA" id="ARBA00023065"/>
    </source>
</evidence>
<evidence type="ECO:0000256" key="12">
    <source>
        <dbReference type="ARBA" id="ARBA00031989"/>
    </source>
</evidence>
<evidence type="ECO:0000313" key="15">
    <source>
        <dbReference type="EMBL" id="CAD8354348.1"/>
    </source>
</evidence>
<evidence type="ECO:0000256" key="2">
    <source>
        <dbReference type="ARBA" id="ARBA00015897"/>
    </source>
</evidence>
<dbReference type="GO" id="GO:0005886">
    <property type="term" value="C:plasma membrane"/>
    <property type="evidence" value="ECO:0007669"/>
    <property type="project" value="UniProtKB-SubCell"/>
</dbReference>
<evidence type="ECO:0000259" key="14">
    <source>
        <dbReference type="Pfam" id="PF00520"/>
    </source>
</evidence>